<evidence type="ECO:0000256" key="1">
    <source>
        <dbReference type="SAM" id="Phobius"/>
    </source>
</evidence>
<accession>A0ABN1YRU6</accession>
<keyword evidence="1" id="KW-0472">Membrane</keyword>
<name>A0ABN1YRU6_9ACTN</name>
<sequence length="81" mass="8920">MFHRRGGRPTAGGDRLAAPCTSIFNQGCKAELTELNAVSFYRDHHPVSHTWPLNLVASGILLLLTALLVLSALRLLRRRTA</sequence>
<dbReference type="EMBL" id="BAAAIZ010000020">
    <property type="protein sequence ID" value="GAA1419854.1"/>
    <property type="molecule type" value="Genomic_DNA"/>
</dbReference>
<dbReference type="Proteomes" id="UP001500973">
    <property type="component" value="Unassembled WGS sequence"/>
</dbReference>
<organism evidence="2 3">
    <name type="scientific">Streptomyces thermospinosisporus</name>
    <dbReference type="NCBI Taxonomy" id="161482"/>
    <lineage>
        <taxon>Bacteria</taxon>
        <taxon>Bacillati</taxon>
        <taxon>Actinomycetota</taxon>
        <taxon>Actinomycetes</taxon>
        <taxon>Kitasatosporales</taxon>
        <taxon>Streptomycetaceae</taxon>
        <taxon>Streptomyces</taxon>
    </lineage>
</organism>
<feature type="transmembrane region" description="Helical" evidence="1">
    <location>
        <begin position="55"/>
        <end position="76"/>
    </location>
</feature>
<evidence type="ECO:0000313" key="3">
    <source>
        <dbReference type="Proteomes" id="UP001500973"/>
    </source>
</evidence>
<keyword evidence="3" id="KW-1185">Reference proteome</keyword>
<reference evidence="2 3" key="1">
    <citation type="journal article" date="2019" name="Int. J. Syst. Evol. Microbiol.">
        <title>The Global Catalogue of Microorganisms (GCM) 10K type strain sequencing project: providing services to taxonomists for standard genome sequencing and annotation.</title>
        <authorList>
            <consortium name="The Broad Institute Genomics Platform"/>
            <consortium name="The Broad Institute Genome Sequencing Center for Infectious Disease"/>
            <person name="Wu L."/>
            <person name="Ma J."/>
        </authorList>
    </citation>
    <scope>NUCLEOTIDE SEQUENCE [LARGE SCALE GENOMIC DNA]</scope>
    <source>
        <strain evidence="2 3">JCM 11756</strain>
    </source>
</reference>
<keyword evidence="1" id="KW-1133">Transmembrane helix</keyword>
<evidence type="ECO:0000313" key="2">
    <source>
        <dbReference type="EMBL" id="GAA1419854.1"/>
    </source>
</evidence>
<dbReference type="RefSeq" id="WP_344011354.1">
    <property type="nucleotide sequence ID" value="NZ_BAAAIZ010000020.1"/>
</dbReference>
<comment type="caution">
    <text evidence="2">The sequence shown here is derived from an EMBL/GenBank/DDBJ whole genome shotgun (WGS) entry which is preliminary data.</text>
</comment>
<protein>
    <recommendedName>
        <fullName evidence="4">ABC transporter permease</fullName>
    </recommendedName>
</protein>
<proteinExistence type="predicted"/>
<gene>
    <name evidence="2" type="ORF">GCM10009601_17390</name>
</gene>
<evidence type="ECO:0008006" key="4">
    <source>
        <dbReference type="Google" id="ProtNLM"/>
    </source>
</evidence>
<keyword evidence="1" id="KW-0812">Transmembrane</keyword>